<feature type="transmembrane region" description="Helical" evidence="2">
    <location>
        <begin position="36"/>
        <end position="58"/>
    </location>
</feature>
<dbReference type="Proteomes" id="UP000807469">
    <property type="component" value="Unassembled WGS sequence"/>
</dbReference>
<feature type="compositionally biased region" description="Low complexity" evidence="1">
    <location>
        <begin position="210"/>
        <end position="220"/>
    </location>
</feature>
<feature type="region of interest" description="Disordered" evidence="1">
    <location>
        <begin position="201"/>
        <end position="254"/>
    </location>
</feature>
<feature type="region of interest" description="Disordered" evidence="1">
    <location>
        <begin position="117"/>
        <end position="160"/>
    </location>
</feature>
<name>A0A9P5YW92_9AGAR</name>
<gene>
    <name evidence="3" type="ORF">BDN70DRAFT_881721</name>
</gene>
<comment type="caution">
    <text evidence="3">The sequence shown here is derived from an EMBL/GenBank/DDBJ whole genome shotgun (WGS) entry which is preliminary data.</text>
</comment>
<dbReference type="EMBL" id="MU155276">
    <property type="protein sequence ID" value="KAF9476943.1"/>
    <property type="molecule type" value="Genomic_DNA"/>
</dbReference>
<sequence length="254" mass="27756">MSSTTTVAGASVSFMPTSDGGDSDGGGGGMAARGANYFFGFLITFVVLLLIFVGCGIGSRRRFLARRRDGLFDGLDPWGQPRGEEQKEPVFYEHPLREPIFEDKWMYTTPLSMTLLRQPKETPTSADSDPTRDLEANDPTTAARRTRSGHDANATHPSYPRSIAAFITPFHERKQSMQDAPDATEYGAPEALDIAVMIAMPSPDHPRSQRPPSSSSSMYKSRADSEKSNTPPLPDVQIGVAHIPWHTEIPDSVS</sequence>
<keyword evidence="4" id="KW-1185">Reference proteome</keyword>
<keyword evidence="2" id="KW-0812">Transmembrane</keyword>
<evidence type="ECO:0000313" key="4">
    <source>
        <dbReference type="Proteomes" id="UP000807469"/>
    </source>
</evidence>
<feature type="region of interest" description="Disordered" evidence="1">
    <location>
        <begin position="1"/>
        <end position="26"/>
    </location>
</feature>
<keyword evidence="2" id="KW-0472">Membrane</keyword>
<protein>
    <submittedName>
        <fullName evidence="3">Uncharacterized protein</fullName>
    </submittedName>
</protein>
<proteinExistence type="predicted"/>
<reference evidence="3" key="1">
    <citation type="submission" date="2020-11" db="EMBL/GenBank/DDBJ databases">
        <authorList>
            <consortium name="DOE Joint Genome Institute"/>
            <person name="Ahrendt S."/>
            <person name="Riley R."/>
            <person name="Andreopoulos W."/>
            <person name="Labutti K."/>
            <person name="Pangilinan J."/>
            <person name="Ruiz-Duenas F.J."/>
            <person name="Barrasa J.M."/>
            <person name="Sanchez-Garcia M."/>
            <person name="Camarero S."/>
            <person name="Miyauchi S."/>
            <person name="Serrano A."/>
            <person name="Linde D."/>
            <person name="Babiker R."/>
            <person name="Drula E."/>
            <person name="Ayuso-Fernandez I."/>
            <person name="Pacheco R."/>
            <person name="Padilla G."/>
            <person name="Ferreira P."/>
            <person name="Barriuso J."/>
            <person name="Kellner H."/>
            <person name="Castanera R."/>
            <person name="Alfaro M."/>
            <person name="Ramirez L."/>
            <person name="Pisabarro A.G."/>
            <person name="Kuo A."/>
            <person name="Tritt A."/>
            <person name="Lipzen A."/>
            <person name="He G."/>
            <person name="Yan M."/>
            <person name="Ng V."/>
            <person name="Cullen D."/>
            <person name="Martin F."/>
            <person name="Rosso M.-N."/>
            <person name="Henrissat B."/>
            <person name="Hibbett D."/>
            <person name="Martinez A.T."/>
            <person name="Grigoriev I.V."/>
        </authorList>
    </citation>
    <scope>NUCLEOTIDE SEQUENCE</scope>
    <source>
        <strain evidence="3">CIRM-BRFM 674</strain>
    </source>
</reference>
<organism evidence="3 4">
    <name type="scientific">Pholiota conissans</name>
    <dbReference type="NCBI Taxonomy" id="109636"/>
    <lineage>
        <taxon>Eukaryota</taxon>
        <taxon>Fungi</taxon>
        <taxon>Dikarya</taxon>
        <taxon>Basidiomycota</taxon>
        <taxon>Agaricomycotina</taxon>
        <taxon>Agaricomycetes</taxon>
        <taxon>Agaricomycetidae</taxon>
        <taxon>Agaricales</taxon>
        <taxon>Agaricineae</taxon>
        <taxon>Strophariaceae</taxon>
        <taxon>Pholiota</taxon>
    </lineage>
</organism>
<keyword evidence="2" id="KW-1133">Transmembrane helix</keyword>
<evidence type="ECO:0000256" key="2">
    <source>
        <dbReference type="SAM" id="Phobius"/>
    </source>
</evidence>
<evidence type="ECO:0000256" key="1">
    <source>
        <dbReference type="SAM" id="MobiDB-lite"/>
    </source>
</evidence>
<dbReference type="OrthoDB" id="10593157at2759"/>
<evidence type="ECO:0000313" key="3">
    <source>
        <dbReference type="EMBL" id="KAF9476943.1"/>
    </source>
</evidence>
<feature type="compositionally biased region" description="Low complexity" evidence="1">
    <location>
        <begin position="1"/>
        <end position="13"/>
    </location>
</feature>
<dbReference type="AlphaFoldDB" id="A0A9P5YW92"/>
<accession>A0A9P5YW92</accession>